<dbReference type="InterPro" id="IPR009060">
    <property type="entry name" value="UBA-like_sf"/>
</dbReference>
<dbReference type="GO" id="GO:0032182">
    <property type="term" value="F:ubiquitin-like protein binding"/>
    <property type="evidence" value="ECO:0007669"/>
    <property type="project" value="TreeGrafter"/>
</dbReference>
<dbReference type="InterPro" id="IPR005176">
    <property type="entry name" value="PONY_dom"/>
</dbReference>
<organism evidence="5 6">
    <name type="scientific">Stentor coeruleus</name>
    <dbReference type="NCBI Taxonomy" id="5963"/>
    <lineage>
        <taxon>Eukaryota</taxon>
        <taxon>Sar</taxon>
        <taxon>Alveolata</taxon>
        <taxon>Ciliophora</taxon>
        <taxon>Postciliodesmatophora</taxon>
        <taxon>Heterotrichea</taxon>
        <taxon>Heterotrichida</taxon>
        <taxon>Stentoridae</taxon>
        <taxon>Stentor</taxon>
    </lineage>
</organism>
<dbReference type="GO" id="GO:0031624">
    <property type="term" value="F:ubiquitin conjugating enzyme binding"/>
    <property type="evidence" value="ECO:0007669"/>
    <property type="project" value="TreeGrafter"/>
</dbReference>
<dbReference type="InterPro" id="IPR005637">
    <property type="entry name" value="TAP_C_dom"/>
</dbReference>
<dbReference type="InterPro" id="IPR042460">
    <property type="entry name" value="DCN1-like_PONY"/>
</dbReference>
<dbReference type="InterPro" id="IPR014764">
    <property type="entry name" value="DCN-prot"/>
</dbReference>
<dbReference type="GO" id="GO:0005634">
    <property type="term" value="C:nucleus"/>
    <property type="evidence" value="ECO:0007669"/>
    <property type="project" value="InterPro"/>
</dbReference>
<dbReference type="PROSITE" id="PS51229">
    <property type="entry name" value="DCUN1"/>
    <property type="match status" value="1"/>
</dbReference>
<dbReference type="CDD" id="cd14350">
    <property type="entry name" value="UBA_DCNL"/>
    <property type="match status" value="1"/>
</dbReference>
<dbReference type="PANTHER" id="PTHR12281:SF31">
    <property type="entry name" value="DCN1-LIKE PROTEIN 3"/>
    <property type="match status" value="1"/>
</dbReference>
<dbReference type="Gene3D" id="1.10.238.10">
    <property type="entry name" value="EF-hand"/>
    <property type="match status" value="1"/>
</dbReference>
<feature type="domain" description="DCUN1" evidence="3">
    <location>
        <begin position="59"/>
        <end position="248"/>
    </location>
</feature>
<dbReference type="GO" id="GO:0097602">
    <property type="term" value="F:cullin family protein binding"/>
    <property type="evidence" value="ECO:0007669"/>
    <property type="project" value="TreeGrafter"/>
</dbReference>
<keyword evidence="1" id="KW-0833">Ubl conjugation pathway</keyword>
<evidence type="ECO:0000259" key="4">
    <source>
        <dbReference type="PROSITE" id="PS51281"/>
    </source>
</evidence>
<dbReference type="AlphaFoldDB" id="A0A1R2BTA6"/>
<dbReference type="Proteomes" id="UP000187209">
    <property type="component" value="Unassembled WGS sequence"/>
</dbReference>
<dbReference type="EMBL" id="MPUH01000452">
    <property type="protein sequence ID" value="OMJ79815.1"/>
    <property type="molecule type" value="Genomic_DNA"/>
</dbReference>
<name>A0A1R2BTA6_9CILI</name>
<sequence length="251" mass="28812">MSLNAKQREKLSQFREITGLNDKEAKQCLAHTNWNLEGAIEYFFSQEAPPSAPSPQPSIKTDLLESLYNKYKSSNSIDIEAEGIQNFCKDLEIDPLDPVILVFAYYCKAEVMGVFKKEEFAQGLKTLGCDSIQKLKNKLSDMRRVLSDARQFKGIYNYVFGFSREVGCRNLNIDVAIALWRLLLGEKFPMVERWISFLESRGKRHDVSKDTWEMLLDFLEIVQKEGLQGYDPNSAWPVLIDEFVEVLSKSS</sequence>
<dbReference type="PROSITE" id="PS51281">
    <property type="entry name" value="TAP_C"/>
    <property type="match status" value="1"/>
</dbReference>
<dbReference type="FunFam" id="1.10.238.200:FF:000003">
    <property type="entry name" value="DCN1-like protein 3"/>
    <property type="match status" value="1"/>
</dbReference>
<dbReference type="GO" id="GO:0005886">
    <property type="term" value="C:plasma membrane"/>
    <property type="evidence" value="ECO:0007669"/>
    <property type="project" value="UniProtKB-ARBA"/>
</dbReference>
<dbReference type="OrthoDB" id="309581at2759"/>
<evidence type="ECO:0000256" key="1">
    <source>
        <dbReference type="ARBA" id="ARBA00022786"/>
    </source>
</evidence>
<dbReference type="GO" id="GO:0000151">
    <property type="term" value="C:ubiquitin ligase complex"/>
    <property type="evidence" value="ECO:0007669"/>
    <property type="project" value="TreeGrafter"/>
</dbReference>
<evidence type="ECO:0000313" key="5">
    <source>
        <dbReference type="EMBL" id="OMJ79815.1"/>
    </source>
</evidence>
<dbReference type="Gene3D" id="1.10.238.200">
    <property type="entry name" value="Cullin, PONY binding domain"/>
    <property type="match status" value="1"/>
</dbReference>
<proteinExistence type="predicted"/>
<dbReference type="SUPFAM" id="SSF46934">
    <property type="entry name" value="UBA-like"/>
    <property type="match status" value="1"/>
</dbReference>
<dbReference type="PANTHER" id="PTHR12281">
    <property type="entry name" value="RP42 RELATED"/>
    <property type="match status" value="1"/>
</dbReference>
<dbReference type="GO" id="GO:0051028">
    <property type="term" value="P:mRNA transport"/>
    <property type="evidence" value="ECO:0007669"/>
    <property type="project" value="InterPro"/>
</dbReference>
<reference evidence="5 6" key="1">
    <citation type="submission" date="2016-11" db="EMBL/GenBank/DDBJ databases">
        <title>The macronuclear genome of Stentor coeruleus: a giant cell with tiny introns.</title>
        <authorList>
            <person name="Slabodnick M."/>
            <person name="Ruby J.G."/>
            <person name="Reiff S.B."/>
            <person name="Swart E.C."/>
            <person name="Gosai S."/>
            <person name="Prabakaran S."/>
            <person name="Witkowska E."/>
            <person name="Larue G.E."/>
            <person name="Fisher S."/>
            <person name="Freeman R.M."/>
            <person name="Gunawardena J."/>
            <person name="Chu W."/>
            <person name="Stover N.A."/>
            <person name="Gregory B.D."/>
            <person name="Nowacki M."/>
            <person name="Derisi J."/>
            <person name="Roy S.W."/>
            <person name="Marshall W.F."/>
            <person name="Sood P."/>
        </authorList>
    </citation>
    <scope>NUCLEOTIDE SEQUENCE [LARGE SCALE GENOMIC DNA]</scope>
    <source>
        <strain evidence="5">WM001</strain>
    </source>
</reference>
<dbReference type="Pfam" id="PF03556">
    <property type="entry name" value="Cullin_binding"/>
    <property type="match status" value="1"/>
</dbReference>
<feature type="domain" description="TAP-C" evidence="4">
    <location>
        <begin position="5"/>
        <end position="60"/>
    </location>
</feature>
<accession>A0A1R2BTA6</accession>
<dbReference type="Gene3D" id="1.10.8.10">
    <property type="entry name" value="DNA helicase RuvA subunit, C-terminal domain"/>
    <property type="match status" value="1"/>
</dbReference>
<comment type="function">
    <text evidence="2">Neddylation of cullins play an essential role in the regulation of SCF-type complexes activity.</text>
</comment>
<evidence type="ECO:0000256" key="2">
    <source>
        <dbReference type="RuleBase" id="RU410713"/>
    </source>
</evidence>
<dbReference type="GO" id="GO:0045116">
    <property type="term" value="P:protein neddylation"/>
    <property type="evidence" value="ECO:0007669"/>
    <property type="project" value="TreeGrafter"/>
</dbReference>
<gene>
    <name evidence="5" type="ORF">SteCoe_20064</name>
</gene>
<evidence type="ECO:0000313" key="6">
    <source>
        <dbReference type="Proteomes" id="UP000187209"/>
    </source>
</evidence>
<evidence type="ECO:0000259" key="3">
    <source>
        <dbReference type="PROSITE" id="PS51229"/>
    </source>
</evidence>
<dbReference type="Pfam" id="PF14555">
    <property type="entry name" value="UBA_4"/>
    <property type="match status" value="1"/>
</dbReference>
<keyword evidence="6" id="KW-1185">Reference proteome</keyword>
<comment type="caution">
    <text evidence="5">The sequence shown here is derived from an EMBL/GenBank/DDBJ whole genome shotgun (WGS) entry which is preliminary data.</text>
</comment>
<protein>
    <recommendedName>
        <fullName evidence="2">Defective in cullin neddylation protein</fullName>
    </recommendedName>
</protein>